<protein>
    <submittedName>
        <fullName evidence="1">Uncharacterized protein</fullName>
    </submittedName>
</protein>
<keyword evidence="2" id="KW-1185">Reference proteome</keyword>
<dbReference type="Proteomes" id="UP000186922">
    <property type="component" value="Unassembled WGS sequence"/>
</dbReference>
<reference evidence="1 2" key="1">
    <citation type="journal article" date="2016" name="Nat. Commun.">
        <title>Extremotolerant tardigrade genome and improved radiotolerance of human cultured cells by tardigrade-unique protein.</title>
        <authorList>
            <person name="Hashimoto T."/>
            <person name="Horikawa D.D."/>
            <person name="Saito Y."/>
            <person name="Kuwahara H."/>
            <person name="Kozuka-Hata H."/>
            <person name="Shin-I T."/>
            <person name="Minakuchi Y."/>
            <person name="Ohishi K."/>
            <person name="Motoyama A."/>
            <person name="Aizu T."/>
            <person name="Enomoto A."/>
            <person name="Kondo K."/>
            <person name="Tanaka S."/>
            <person name="Hara Y."/>
            <person name="Koshikawa S."/>
            <person name="Sagara H."/>
            <person name="Miura T."/>
            <person name="Yokobori S."/>
            <person name="Miyagawa K."/>
            <person name="Suzuki Y."/>
            <person name="Kubo T."/>
            <person name="Oyama M."/>
            <person name="Kohara Y."/>
            <person name="Fujiyama A."/>
            <person name="Arakawa K."/>
            <person name="Katayama T."/>
            <person name="Toyoda A."/>
            <person name="Kunieda T."/>
        </authorList>
    </citation>
    <scope>NUCLEOTIDE SEQUENCE [LARGE SCALE GENOMIC DNA]</scope>
    <source>
        <strain evidence="1 2">YOKOZUNA-1</strain>
    </source>
</reference>
<dbReference type="AlphaFoldDB" id="A0A1D1UTL4"/>
<sequence length="154" mass="17546">MKITLLTLRHGRYSGEHPGHREYSAQPTAPRITVQGYDAPARVSRRSSGRWKGGDDSKEGERTFQTADAFSHVEVPCLAIQPNYKTTWKFTSTSYCCSFVSSNSWKTVHRSWPRLELGSTRQSSWRGHAYNAPPKYRGGCMISWQSCQRIAQCR</sequence>
<name>A0A1D1UTL4_RAMVA</name>
<accession>A0A1D1UTL4</accession>
<gene>
    <name evidence="1" type="primary">RvY_02986</name>
    <name evidence="1" type="synonym">RvY_02986.2</name>
    <name evidence="1" type="ORF">RvY_02986-2</name>
</gene>
<evidence type="ECO:0000313" key="1">
    <source>
        <dbReference type="EMBL" id="GAU90587.1"/>
    </source>
</evidence>
<comment type="caution">
    <text evidence="1">The sequence shown here is derived from an EMBL/GenBank/DDBJ whole genome shotgun (WGS) entry which is preliminary data.</text>
</comment>
<evidence type="ECO:0000313" key="2">
    <source>
        <dbReference type="Proteomes" id="UP000186922"/>
    </source>
</evidence>
<dbReference type="EMBL" id="BDGG01000001">
    <property type="protein sequence ID" value="GAU90587.1"/>
    <property type="molecule type" value="Genomic_DNA"/>
</dbReference>
<organism evidence="1 2">
    <name type="scientific">Ramazzottius varieornatus</name>
    <name type="common">Water bear</name>
    <name type="synonym">Tardigrade</name>
    <dbReference type="NCBI Taxonomy" id="947166"/>
    <lineage>
        <taxon>Eukaryota</taxon>
        <taxon>Metazoa</taxon>
        <taxon>Ecdysozoa</taxon>
        <taxon>Tardigrada</taxon>
        <taxon>Eutardigrada</taxon>
        <taxon>Parachela</taxon>
        <taxon>Hypsibioidea</taxon>
        <taxon>Ramazzottiidae</taxon>
        <taxon>Ramazzottius</taxon>
    </lineage>
</organism>
<proteinExistence type="predicted"/>